<evidence type="ECO:0000313" key="19">
    <source>
        <dbReference type="Proteomes" id="UP000268192"/>
    </source>
</evidence>
<protein>
    <recommendedName>
        <fullName evidence="15">Formamidopyrimidine-DNA glycosylase</fullName>
        <shortName evidence="15">Fapy-DNA glycosylase</shortName>
        <ecNumber evidence="15">3.2.2.23</ecNumber>
    </recommendedName>
    <alternativeName>
        <fullName evidence="15">DNA-(apurinic or apyrimidinic site) lyase MutM</fullName>
        <shortName evidence="15">AP lyase MutM</shortName>
        <ecNumber evidence="15">4.2.99.18</ecNumber>
    </alternativeName>
</protein>
<dbReference type="FunFam" id="1.10.8.50:FF:000003">
    <property type="entry name" value="Formamidopyrimidine-DNA glycosylase"/>
    <property type="match status" value="1"/>
</dbReference>
<keyword evidence="13 15" id="KW-0326">Glycosidase</keyword>
<evidence type="ECO:0000256" key="7">
    <source>
        <dbReference type="ARBA" id="ARBA00022801"/>
    </source>
</evidence>
<dbReference type="SMART" id="SM00898">
    <property type="entry name" value="Fapy_DNA_glyco"/>
    <property type="match status" value="1"/>
</dbReference>
<reference evidence="18 19" key="1">
    <citation type="submission" date="2018-09" db="EMBL/GenBank/DDBJ databases">
        <title>Marinorhizobium profundi gen. nov., sp. nov., isolated from a deep-sea sediment sample from the New Britain Trench and proposal of Marinorhizobiaceae fam. nov. in the order Rhizobiales of the class Alphaproteobacteria.</title>
        <authorList>
            <person name="Cao J."/>
        </authorList>
    </citation>
    <scope>NUCLEOTIDE SEQUENCE [LARGE SCALE GENOMIC DNA]</scope>
    <source>
        <strain evidence="18 19">WS11</strain>
    </source>
</reference>
<feature type="binding site" evidence="15">
    <location>
        <position position="108"/>
    </location>
    <ligand>
        <name>DNA</name>
        <dbReference type="ChEBI" id="CHEBI:16991"/>
    </ligand>
</feature>
<dbReference type="SUPFAM" id="SSF81624">
    <property type="entry name" value="N-terminal domain of MutM-like DNA repair proteins"/>
    <property type="match status" value="1"/>
</dbReference>
<dbReference type="Pfam" id="PF06831">
    <property type="entry name" value="H2TH"/>
    <property type="match status" value="1"/>
</dbReference>
<feature type="active site" description="Schiff-base intermediate with DNA" evidence="15">
    <location>
        <position position="2"/>
    </location>
</feature>
<dbReference type="EC" id="3.2.2.23" evidence="15"/>
<feature type="domain" description="FPG-type" evidence="16">
    <location>
        <begin position="265"/>
        <end position="301"/>
    </location>
</feature>
<dbReference type="SMART" id="SM01232">
    <property type="entry name" value="H2TH"/>
    <property type="match status" value="1"/>
</dbReference>
<evidence type="ECO:0000256" key="12">
    <source>
        <dbReference type="ARBA" id="ARBA00023268"/>
    </source>
</evidence>
<dbReference type="InterPro" id="IPR020629">
    <property type="entry name" value="FPG_Glyclase"/>
</dbReference>
<dbReference type="GO" id="GO:0006284">
    <property type="term" value="P:base-excision repair"/>
    <property type="evidence" value="ECO:0007669"/>
    <property type="project" value="InterPro"/>
</dbReference>
<keyword evidence="7 15" id="KW-0378">Hydrolase</keyword>
<dbReference type="Gene3D" id="3.20.190.10">
    <property type="entry name" value="MutM-like, N-terminal"/>
    <property type="match status" value="1"/>
</dbReference>
<evidence type="ECO:0000256" key="3">
    <source>
        <dbReference type="ARBA" id="ARBA00011245"/>
    </source>
</evidence>
<comment type="catalytic activity">
    <reaction evidence="14 15">
        <text>2'-deoxyribonucleotide-(2'-deoxyribose 5'-phosphate)-2'-deoxyribonucleotide-DNA = a 3'-end 2'-deoxyribonucleotide-(2,3-dehydro-2,3-deoxyribose 5'-phosphate)-DNA + a 5'-end 5'-phospho-2'-deoxyribonucleoside-DNA + H(+)</text>
        <dbReference type="Rhea" id="RHEA:66592"/>
        <dbReference type="Rhea" id="RHEA-COMP:13180"/>
        <dbReference type="Rhea" id="RHEA-COMP:16897"/>
        <dbReference type="Rhea" id="RHEA-COMP:17067"/>
        <dbReference type="ChEBI" id="CHEBI:15378"/>
        <dbReference type="ChEBI" id="CHEBI:136412"/>
        <dbReference type="ChEBI" id="CHEBI:157695"/>
        <dbReference type="ChEBI" id="CHEBI:167181"/>
        <dbReference type="EC" id="4.2.99.18"/>
    </reaction>
</comment>
<proteinExistence type="inferred from homology"/>
<dbReference type="InterPro" id="IPR000214">
    <property type="entry name" value="Znf_DNA_glyclase/AP_lyase"/>
</dbReference>
<evidence type="ECO:0000313" key="18">
    <source>
        <dbReference type="EMBL" id="AZN73468.1"/>
    </source>
</evidence>
<evidence type="ECO:0000259" key="17">
    <source>
        <dbReference type="PROSITE" id="PS51068"/>
    </source>
</evidence>
<dbReference type="InterPro" id="IPR010663">
    <property type="entry name" value="Znf_FPG/IleRS"/>
</dbReference>
<evidence type="ECO:0000259" key="16">
    <source>
        <dbReference type="PROSITE" id="PS51066"/>
    </source>
</evidence>
<dbReference type="CDD" id="cd08966">
    <property type="entry name" value="EcFpg-like_N"/>
    <property type="match status" value="1"/>
</dbReference>
<dbReference type="KEGG" id="abaw:D5400_21185"/>
<evidence type="ECO:0000256" key="6">
    <source>
        <dbReference type="ARBA" id="ARBA00022771"/>
    </source>
</evidence>
<dbReference type="HAMAP" id="MF_00103">
    <property type="entry name" value="Fapy_DNA_glycosyl"/>
    <property type="match status" value="1"/>
</dbReference>
<keyword evidence="4 15" id="KW-0479">Metal-binding</keyword>
<evidence type="ECO:0000256" key="5">
    <source>
        <dbReference type="ARBA" id="ARBA00022763"/>
    </source>
</evidence>
<dbReference type="SUPFAM" id="SSF46946">
    <property type="entry name" value="S13-like H2TH domain"/>
    <property type="match status" value="1"/>
</dbReference>
<name>A0A3S9B8X5_9HYPH</name>
<comment type="cofactor">
    <cofactor evidence="15">
        <name>Zn(2+)</name>
        <dbReference type="ChEBI" id="CHEBI:29105"/>
    </cofactor>
    <text evidence="15">Binds 1 zinc ion per subunit.</text>
</comment>
<comment type="similarity">
    <text evidence="2 15">Belongs to the FPG family.</text>
</comment>
<dbReference type="NCBIfam" id="TIGR00577">
    <property type="entry name" value="fpg"/>
    <property type="match status" value="1"/>
</dbReference>
<dbReference type="InterPro" id="IPR035937">
    <property type="entry name" value="FPG_N"/>
</dbReference>
<feature type="domain" description="Formamidopyrimidine-DNA glycosylase catalytic" evidence="17">
    <location>
        <begin position="2"/>
        <end position="133"/>
    </location>
</feature>
<feature type="active site" description="Proton donor; for delta-elimination activity" evidence="15">
    <location>
        <position position="291"/>
    </location>
</feature>
<comment type="function">
    <text evidence="15">Involved in base excision repair of DNA damaged by oxidation or by mutagenic agents. Acts as DNA glycosylase that recognizes and removes damaged bases. Has a preference for oxidized purines, such as 7,8-dihydro-8-oxoguanine (8-oxoG). Has AP (apurinic/apyrimidinic) lyase activity and introduces nicks in the DNA strand. Cleaves the DNA backbone by beta-delta elimination to generate a single-strand break at the site of the removed base with both 3'- and 5'-phosphates.</text>
</comment>
<dbReference type="Gene3D" id="1.10.8.50">
    <property type="match status" value="1"/>
</dbReference>
<evidence type="ECO:0000256" key="13">
    <source>
        <dbReference type="ARBA" id="ARBA00023295"/>
    </source>
</evidence>
<dbReference type="GO" id="GO:0003684">
    <property type="term" value="F:damaged DNA binding"/>
    <property type="evidence" value="ECO:0007669"/>
    <property type="project" value="InterPro"/>
</dbReference>
<dbReference type="OrthoDB" id="9800855at2"/>
<feature type="active site" description="Proton donor; for beta-elimination activity" evidence="15">
    <location>
        <position position="58"/>
    </location>
</feature>
<keyword evidence="12 15" id="KW-0511">Multifunctional enzyme</keyword>
<keyword evidence="6 15" id="KW-0863">Zinc-finger</keyword>
<dbReference type="RefSeq" id="WP_126012503.1">
    <property type="nucleotide sequence ID" value="NZ_CP032509.1"/>
</dbReference>
<evidence type="ECO:0000256" key="2">
    <source>
        <dbReference type="ARBA" id="ARBA00009409"/>
    </source>
</evidence>
<evidence type="ECO:0000256" key="8">
    <source>
        <dbReference type="ARBA" id="ARBA00022833"/>
    </source>
</evidence>
<dbReference type="Proteomes" id="UP000268192">
    <property type="component" value="Chromosome"/>
</dbReference>
<comment type="subunit">
    <text evidence="3 15">Monomer.</text>
</comment>
<accession>A0A3S9B8X5</accession>
<dbReference type="InterPro" id="IPR015886">
    <property type="entry name" value="H2TH_FPG"/>
</dbReference>
<evidence type="ECO:0000256" key="9">
    <source>
        <dbReference type="ARBA" id="ARBA00023125"/>
    </source>
</evidence>
<keyword evidence="10 15" id="KW-0234">DNA repair</keyword>
<dbReference type="GO" id="GO:0034039">
    <property type="term" value="F:8-oxo-7,8-dihydroguanine DNA N-glycosylase activity"/>
    <property type="evidence" value="ECO:0007669"/>
    <property type="project" value="TreeGrafter"/>
</dbReference>
<evidence type="ECO:0000256" key="10">
    <source>
        <dbReference type="ARBA" id="ARBA00023204"/>
    </source>
</evidence>
<dbReference type="PROSITE" id="PS51068">
    <property type="entry name" value="FPG_CAT"/>
    <property type="match status" value="1"/>
</dbReference>
<feature type="binding site" evidence="15">
    <location>
        <position position="174"/>
    </location>
    <ligand>
        <name>DNA</name>
        <dbReference type="ChEBI" id="CHEBI:16991"/>
    </ligand>
</feature>
<organism evidence="18 19">
    <name type="scientific">Georhizobium profundi</name>
    <dbReference type="NCBI Taxonomy" id="2341112"/>
    <lineage>
        <taxon>Bacteria</taxon>
        <taxon>Pseudomonadati</taxon>
        <taxon>Pseudomonadota</taxon>
        <taxon>Alphaproteobacteria</taxon>
        <taxon>Hyphomicrobiales</taxon>
        <taxon>Rhizobiaceae</taxon>
        <taxon>Georhizobium</taxon>
    </lineage>
</organism>
<keyword evidence="9 15" id="KW-0238">DNA-binding</keyword>
<dbReference type="PROSITE" id="PS01242">
    <property type="entry name" value="ZF_FPG_1"/>
    <property type="match status" value="1"/>
</dbReference>
<feature type="active site" description="Proton donor" evidence="15">
    <location>
        <position position="3"/>
    </location>
</feature>
<dbReference type="InterPro" id="IPR015887">
    <property type="entry name" value="DNA_glyclase_Znf_dom_DNA_BS"/>
</dbReference>
<gene>
    <name evidence="15" type="primary">mutM</name>
    <name evidence="15" type="synonym">fpg</name>
    <name evidence="18" type="ORF">D5400_21185</name>
</gene>
<dbReference type="SUPFAM" id="SSF57716">
    <property type="entry name" value="Glucocorticoid receptor-like (DNA-binding domain)"/>
    <property type="match status" value="1"/>
</dbReference>
<dbReference type="PANTHER" id="PTHR22993:SF9">
    <property type="entry name" value="FORMAMIDOPYRIMIDINE-DNA GLYCOSYLASE"/>
    <property type="match status" value="1"/>
</dbReference>
<dbReference type="InterPro" id="IPR012319">
    <property type="entry name" value="FPG_cat"/>
</dbReference>
<dbReference type="NCBIfam" id="NF002211">
    <property type="entry name" value="PRK01103.1"/>
    <property type="match status" value="1"/>
</dbReference>
<evidence type="ECO:0000256" key="4">
    <source>
        <dbReference type="ARBA" id="ARBA00022723"/>
    </source>
</evidence>
<keyword evidence="8 15" id="KW-0862">Zinc</keyword>
<evidence type="ECO:0000256" key="14">
    <source>
        <dbReference type="ARBA" id="ARBA00044632"/>
    </source>
</evidence>
<keyword evidence="11 15" id="KW-0456">Lyase</keyword>
<dbReference type="GO" id="GO:0008270">
    <property type="term" value="F:zinc ion binding"/>
    <property type="evidence" value="ECO:0007669"/>
    <property type="project" value="UniProtKB-UniRule"/>
</dbReference>
<sequence length="301" mass="33293">MPELPEVETVRRGLAPAIEGRMIARVEQRRPDLRFPFPENFAARLEGRRIVSLGRRAKYLLIELDDDAVVVAHLGMSGSFRMETPGAPDPDKDTPGNFHRARSRLTQHDHIVFHLVDEGAPLTVIYNDPRRFGFMTLIERKADLPIHPHFLGLGREPTGNDLDADYLASRFAGKTAPLKAALLDQRVIAGLGNIYVCEALWRSRLSPRRAAGSLVTSSGKPGKRLDALSVAIRDVIADAIAAGGSSLRDYMQADGALGYFQHSFSVYDREGEPCRREACGGTVRRIVQSGRSTFFCPSCQR</sequence>
<dbReference type="PANTHER" id="PTHR22993">
    <property type="entry name" value="FORMAMIDOPYRIMIDINE-DNA GLYCOSYLASE"/>
    <property type="match status" value="1"/>
</dbReference>
<dbReference type="Pfam" id="PF06827">
    <property type="entry name" value="zf-FPG_IleRS"/>
    <property type="match status" value="1"/>
</dbReference>
<keyword evidence="19" id="KW-1185">Reference proteome</keyword>
<evidence type="ECO:0000256" key="1">
    <source>
        <dbReference type="ARBA" id="ARBA00001668"/>
    </source>
</evidence>
<dbReference type="EC" id="4.2.99.18" evidence="15"/>
<dbReference type="AlphaFoldDB" id="A0A3S9B8X5"/>
<dbReference type="GO" id="GO:0140078">
    <property type="term" value="F:class I DNA-(apurinic or apyrimidinic site) endonuclease activity"/>
    <property type="evidence" value="ECO:0007669"/>
    <property type="project" value="UniProtKB-EC"/>
</dbReference>
<dbReference type="EMBL" id="CP032509">
    <property type="protein sequence ID" value="AZN73468.1"/>
    <property type="molecule type" value="Genomic_DNA"/>
</dbReference>
<dbReference type="Pfam" id="PF01149">
    <property type="entry name" value="Fapy_DNA_glyco"/>
    <property type="match status" value="1"/>
</dbReference>
<evidence type="ECO:0000256" key="15">
    <source>
        <dbReference type="HAMAP-Rule" id="MF_00103"/>
    </source>
</evidence>
<dbReference type="InterPro" id="IPR010979">
    <property type="entry name" value="Ribosomal_uS13-like_H2TH"/>
</dbReference>
<keyword evidence="5 15" id="KW-0227">DNA damage</keyword>
<feature type="binding site" evidence="15">
    <location>
        <position position="130"/>
    </location>
    <ligand>
        <name>DNA</name>
        <dbReference type="ChEBI" id="CHEBI:16991"/>
    </ligand>
</feature>
<comment type="catalytic activity">
    <reaction evidence="1 15">
        <text>Hydrolysis of DNA containing ring-opened 7-methylguanine residues, releasing 2,6-diamino-4-hydroxy-5-(N-methyl)formamidopyrimidine.</text>
        <dbReference type="EC" id="3.2.2.23"/>
    </reaction>
</comment>
<dbReference type="PROSITE" id="PS51066">
    <property type="entry name" value="ZF_FPG_2"/>
    <property type="match status" value="1"/>
</dbReference>
<evidence type="ECO:0000256" key="11">
    <source>
        <dbReference type="ARBA" id="ARBA00023239"/>
    </source>
</evidence>